<dbReference type="RefSeq" id="WP_379539613.1">
    <property type="nucleotide sequence ID" value="NZ_JBHSDR010000006.1"/>
</dbReference>
<keyword evidence="3" id="KW-1185">Reference proteome</keyword>
<dbReference type="Proteomes" id="UP001595828">
    <property type="component" value="Unassembled WGS sequence"/>
</dbReference>
<organism evidence="2 3">
    <name type="scientific">Novosphingobium tardum</name>
    <dbReference type="NCBI Taxonomy" id="1538021"/>
    <lineage>
        <taxon>Bacteria</taxon>
        <taxon>Pseudomonadati</taxon>
        <taxon>Pseudomonadota</taxon>
        <taxon>Alphaproteobacteria</taxon>
        <taxon>Sphingomonadales</taxon>
        <taxon>Sphingomonadaceae</taxon>
        <taxon>Novosphingobium</taxon>
    </lineage>
</organism>
<reference evidence="3" key="1">
    <citation type="journal article" date="2019" name="Int. J. Syst. Evol. Microbiol.">
        <title>The Global Catalogue of Microorganisms (GCM) 10K type strain sequencing project: providing services to taxonomists for standard genome sequencing and annotation.</title>
        <authorList>
            <consortium name="The Broad Institute Genomics Platform"/>
            <consortium name="The Broad Institute Genome Sequencing Center for Infectious Disease"/>
            <person name="Wu L."/>
            <person name="Ma J."/>
        </authorList>
    </citation>
    <scope>NUCLEOTIDE SEQUENCE [LARGE SCALE GENOMIC DNA]</scope>
    <source>
        <strain evidence="3">CGMCC 1.12989</strain>
    </source>
</reference>
<protein>
    <submittedName>
        <fullName evidence="2">PilZ domain-containing protein</fullName>
    </submittedName>
</protein>
<dbReference type="InterPro" id="IPR009875">
    <property type="entry name" value="PilZ_domain"/>
</dbReference>
<evidence type="ECO:0000313" key="2">
    <source>
        <dbReference type="EMBL" id="MFC4296163.1"/>
    </source>
</evidence>
<name>A0ABV8RRY4_9SPHN</name>
<sequence length="110" mass="12404">MGICDPAFETRDTRRTLRDNVAQARRGLSRMRVEILDLSAAGVCIKTYDRFPVGSTLWLRLPGLAPQESIVIWEEDFVTGCEFARPLDPAVYDQIIRSDRQRFGSLSSVG</sequence>
<feature type="domain" description="PilZ" evidence="1">
    <location>
        <begin position="10"/>
        <end position="97"/>
    </location>
</feature>
<dbReference type="SUPFAM" id="SSF141371">
    <property type="entry name" value="PilZ domain-like"/>
    <property type="match status" value="1"/>
</dbReference>
<evidence type="ECO:0000313" key="3">
    <source>
        <dbReference type="Proteomes" id="UP001595828"/>
    </source>
</evidence>
<comment type="caution">
    <text evidence="2">The sequence shown here is derived from an EMBL/GenBank/DDBJ whole genome shotgun (WGS) entry which is preliminary data.</text>
</comment>
<dbReference type="EMBL" id="JBHSDR010000006">
    <property type="protein sequence ID" value="MFC4296163.1"/>
    <property type="molecule type" value="Genomic_DNA"/>
</dbReference>
<dbReference type="Pfam" id="PF07238">
    <property type="entry name" value="PilZ"/>
    <property type="match status" value="1"/>
</dbReference>
<gene>
    <name evidence="2" type="ORF">ACFO0A_13970</name>
</gene>
<evidence type="ECO:0000259" key="1">
    <source>
        <dbReference type="Pfam" id="PF07238"/>
    </source>
</evidence>
<accession>A0ABV8RRY4</accession>
<proteinExistence type="predicted"/>